<evidence type="ECO:0000256" key="1">
    <source>
        <dbReference type="SAM" id="SignalP"/>
    </source>
</evidence>
<gene>
    <name evidence="2" type="ORF">SAMN05443572_11047</name>
</gene>
<keyword evidence="1" id="KW-0732">Signal</keyword>
<organism evidence="2 3">
    <name type="scientific">Myxococcus fulvus</name>
    <dbReference type="NCBI Taxonomy" id="33"/>
    <lineage>
        <taxon>Bacteria</taxon>
        <taxon>Pseudomonadati</taxon>
        <taxon>Myxococcota</taxon>
        <taxon>Myxococcia</taxon>
        <taxon>Myxococcales</taxon>
        <taxon>Cystobacterineae</taxon>
        <taxon>Myxococcaceae</taxon>
        <taxon>Myxococcus</taxon>
    </lineage>
</organism>
<accession>A0ABY1CRK8</accession>
<dbReference type="Proteomes" id="UP000183760">
    <property type="component" value="Unassembled WGS sequence"/>
</dbReference>
<protein>
    <recommendedName>
        <fullName evidence="4">Lipoprotein</fullName>
    </recommendedName>
</protein>
<sequence length="155" mass="15794">MKSLAGFLVVAAMLLTGCEPAQSDAQLQEAPASETVGQQESALAPGDCTVSLTCASGVTASCSGTNRQCSIDSNGLDQVWCNGTPYGCRFVPAPCGCARDNCCSELCALDPDCGTCTPGRSCTSNAQCGGTLSGRCNTVTRTCTCIIGVDAERED</sequence>
<evidence type="ECO:0000313" key="3">
    <source>
        <dbReference type="Proteomes" id="UP000183760"/>
    </source>
</evidence>
<name>A0ABY1CRK8_MYXFU</name>
<feature type="signal peptide" evidence="1">
    <location>
        <begin position="1"/>
        <end position="23"/>
    </location>
</feature>
<evidence type="ECO:0008006" key="4">
    <source>
        <dbReference type="Google" id="ProtNLM"/>
    </source>
</evidence>
<dbReference type="PROSITE" id="PS51257">
    <property type="entry name" value="PROKAR_LIPOPROTEIN"/>
    <property type="match status" value="1"/>
</dbReference>
<proteinExistence type="predicted"/>
<comment type="caution">
    <text evidence="2">The sequence shown here is derived from an EMBL/GenBank/DDBJ whole genome shotgun (WGS) entry which is preliminary data.</text>
</comment>
<dbReference type="EMBL" id="FOIB01000010">
    <property type="protein sequence ID" value="SEU34397.1"/>
    <property type="molecule type" value="Genomic_DNA"/>
</dbReference>
<feature type="chain" id="PRO_5046838961" description="Lipoprotein" evidence="1">
    <location>
        <begin position="24"/>
        <end position="155"/>
    </location>
</feature>
<dbReference type="RefSeq" id="WP_143097363.1">
    <property type="nucleotide sequence ID" value="NZ_BJXR01000038.1"/>
</dbReference>
<evidence type="ECO:0000313" key="2">
    <source>
        <dbReference type="EMBL" id="SEU34397.1"/>
    </source>
</evidence>
<keyword evidence="3" id="KW-1185">Reference proteome</keyword>
<reference evidence="2 3" key="1">
    <citation type="submission" date="2016-10" db="EMBL/GenBank/DDBJ databases">
        <authorList>
            <person name="Varghese N."/>
            <person name="Submissions S."/>
        </authorList>
    </citation>
    <scope>NUCLEOTIDE SEQUENCE [LARGE SCALE GENOMIC DNA]</scope>
    <source>
        <strain evidence="2 3">DSM 16525</strain>
    </source>
</reference>